<protein>
    <submittedName>
        <fullName evidence="1 2">Uncharacterized protein</fullName>
    </submittedName>
</protein>
<dbReference type="InterPro" id="IPR011990">
    <property type="entry name" value="TPR-like_helical_dom_sf"/>
</dbReference>
<dbReference type="PaxDb" id="55529-EKX33597"/>
<dbReference type="GeneID" id="17290346"/>
<dbReference type="InterPro" id="IPR010323">
    <property type="entry name" value="DUF924"/>
</dbReference>
<organism evidence="1">
    <name type="scientific">Guillardia theta (strain CCMP2712)</name>
    <name type="common">Cryptophyte</name>
    <dbReference type="NCBI Taxonomy" id="905079"/>
    <lineage>
        <taxon>Eukaryota</taxon>
        <taxon>Cryptophyceae</taxon>
        <taxon>Pyrenomonadales</taxon>
        <taxon>Geminigeraceae</taxon>
        <taxon>Guillardia</taxon>
    </lineage>
</organism>
<dbReference type="HOGENOM" id="CLU_1691401_0_0_1"/>
<reference evidence="1 3" key="1">
    <citation type="journal article" date="2012" name="Nature">
        <title>Algal genomes reveal evolutionary mosaicism and the fate of nucleomorphs.</title>
        <authorList>
            <consortium name="DOE Joint Genome Institute"/>
            <person name="Curtis B.A."/>
            <person name="Tanifuji G."/>
            <person name="Burki F."/>
            <person name="Gruber A."/>
            <person name="Irimia M."/>
            <person name="Maruyama S."/>
            <person name="Arias M.C."/>
            <person name="Ball S.G."/>
            <person name="Gile G.H."/>
            <person name="Hirakawa Y."/>
            <person name="Hopkins J.F."/>
            <person name="Kuo A."/>
            <person name="Rensing S.A."/>
            <person name="Schmutz J."/>
            <person name="Symeonidi A."/>
            <person name="Elias M."/>
            <person name="Eveleigh R.J."/>
            <person name="Herman E.K."/>
            <person name="Klute M.J."/>
            <person name="Nakayama T."/>
            <person name="Obornik M."/>
            <person name="Reyes-Prieto A."/>
            <person name="Armbrust E.V."/>
            <person name="Aves S.J."/>
            <person name="Beiko R.G."/>
            <person name="Coutinho P."/>
            <person name="Dacks J.B."/>
            <person name="Durnford D.G."/>
            <person name="Fast N.M."/>
            <person name="Green B.R."/>
            <person name="Grisdale C.J."/>
            <person name="Hempel F."/>
            <person name="Henrissat B."/>
            <person name="Hoppner M.P."/>
            <person name="Ishida K."/>
            <person name="Kim E."/>
            <person name="Koreny L."/>
            <person name="Kroth P.G."/>
            <person name="Liu Y."/>
            <person name="Malik S.B."/>
            <person name="Maier U.G."/>
            <person name="McRose D."/>
            <person name="Mock T."/>
            <person name="Neilson J.A."/>
            <person name="Onodera N.T."/>
            <person name="Poole A.M."/>
            <person name="Pritham E.J."/>
            <person name="Richards T.A."/>
            <person name="Rocap G."/>
            <person name="Roy S.W."/>
            <person name="Sarai C."/>
            <person name="Schaack S."/>
            <person name="Shirato S."/>
            <person name="Slamovits C.H."/>
            <person name="Spencer D.F."/>
            <person name="Suzuki S."/>
            <person name="Worden A.Z."/>
            <person name="Zauner S."/>
            <person name="Barry K."/>
            <person name="Bell C."/>
            <person name="Bharti A.K."/>
            <person name="Crow J.A."/>
            <person name="Grimwood J."/>
            <person name="Kramer R."/>
            <person name="Lindquist E."/>
            <person name="Lucas S."/>
            <person name="Salamov A."/>
            <person name="McFadden G.I."/>
            <person name="Lane C.E."/>
            <person name="Keeling P.J."/>
            <person name="Gray M.W."/>
            <person name="Grigoriev I.V."/>
            <person name="Archibald J.M."/>
        </authorList>
    </citation>
    <scope>NUCLEOTIDE SEQUENCE</scope>
    <source>
        <strain evidence="1 3">CCMP2712</strain>
    </source>
</reference>
<gene>
    <name evidence="1" type="ORF">GUITHDRAFT_61161</name>
</gene>
<feature type="non-terminal residue" evidence="1">
    <location>
        <position position="1"/>
    </location>
</feature>
<evidence type="ECO:0000313" key="3">
    <source>
        <dbReference type="Proteomes" id="UP000011087"/>
    </source>
</evidence>
<reference evidence="2" key="3">
    <citation type="submission" date="2016-03" db="UniProtKB">
        <authorList>
            <consortium name="EnsemblProtists"/>
        </authorList>
    </citation>
    <scope>IDENTIFICATION</scope>
</reference>
<keyword evidence="3" id="KW-1185">Reference proteome</keyword>
<dbReference type="Pfam" id="PF06041">
    <property type="entry name" value="DUF924"/>
    <property type="match status" value="1"/>
</dbReference>
<sequence>VLKFWFKKDYRKLFKELWFTKEGSEERRIADELVNSTFFSTVIQAEQGQLEIWKRSASDITALIIVLDQFSRHCYRDEHDDWKIKRNSEAARQLSMDLLSKNWLEKLKYEERVFAMMPIRHSPDQGSLKLLIDMTEKWEKEARNAKDERSLEILVR</sequence>
<dbReference type="EnsemblProtists" id="EKX33597">
    <property type="protein sequence ID" value="EKX33597"/>
    <property type="gene ID" value="GUITHDRAFT_61161"/>
</dbReference>
<accession>L1IBX2</accession>
<proteinExistence type="predicted"/>
<dbReference type="OrthoDB" id="414698at2759"/>
<feature type="non-terminal residue" evidence="1">
    <location>
        <position position="156"/>
    </location>
</feature>
<dbReference type="STRING" id="905079.L1IBX2"/>
<evidence type="ECO:0000313" key="2">
    <source>
        <dbReference type="EnsemblProtists" id="EKX33597"/>
    </source>
</evidence>
<dbReference type="SUPFAM" id="SSF48452">
    <property type="entry name" value="TPR-like"/>
    <property type="match status" value="1"/>
</dbReference>
<dbReference type="EMBL" id="JH993135">
    <property type="protein sequence ID" value="EKX33597.1"/>
    <property type="molecule type" value="Genomic_DNA"/>
</dbReference>
<dbReference type="Gene3D" id="1.20.58.320">
    <property type="entry name" value="TPR-like"/>
    <property type="match status" value="1"/>
</dbReference>
<reference evidence="3" key="2">
    <citation type="submission" date="2012-11" db="EMBL/GenBank/DDBJ databases">
        <authorList>
            <person name="Kuo A."/>
            <person name="Curtis B.A."/>
            <person name="Tanifuji G."/>
            <person name="Burki F."/>
            <person name="Gruber A."/>
            <person name="Irimia M."/>
            <person name="Maruyama S."/>
            <person name="Arias M.C."/>
            <person name="Ball S.G."/>
            <person name="Gile G.H."/>
            <person name="Hirakawa Y."/>
            <person name="Hopkins J.F."/>
            <person name="Rensing S.A."/>
            <person name="Schmutz J."/>
            <person name="Symeonidi A."/>
            <person name="Elias M."/>
            <person name="Eveleigh R.J."/>
            <person name="Herman E.K."/>
            <person name="Klute M.J."/>
            <person name="Nakayama T."/>
            <person name="Obornik M."/>
            <person name="Reyes-Prieto A."/>
            <person name="Armbrust E.V."/>
            <person name="Aves S.J."/>
            <person name="Beiko R.G."/>
            <person name="Coutinho P."/>
            <person name="Dacks J.B."/>
            <person name="Durnford D.G."/>
            <person name="Fast N.M."/>
            <person name="Green B.R."/>
            <person name="Grisdale C."/>
            <person name="Hempe F."/>
            <person name="Henrissat B."/>
            <person name="Hoppner M.P."/>
            <person name="Ishida K.-I."/>
            <person name="Kim E."/>
            <person name="Koreny L."/>
            <person name="Kroth P.G."/>
            <person name="Liu Y."/>
            <person name="Malik S.-B."/>
            <person name="Maier U.G."/>
            <person name="McRose D."/>
            <person name="Mock T."/>
            <person name="Neilson J.A."/>
            <person name="Onodera N.T."/>
            <person name="Poole A.M."/>
            <person name="Pritham E.J."/>
            <person name="Richards T.A."/>
            <person name="Rocap G."/>
            <person name="Roy S.W."/>
            <person name="Sarai C."/>
            <person name="Schaack S."/>
            <person name="Shirato S."/>
            <person name="Slamovits C.H."/>
            <person name="Spencer D.F."/>
            <person name="Suzuki S."/>
            <person name="Worden A.Z."/>
            <person name="Zauner S."/>
            <person name="Barry K."/>
            <person name="Bell C."/>
            <person name="Bharti A.K."/>
            <person name="Crow J.A."/>
            <person name="Grimwood J."/>
            <person name="Kramer R."/>
            <person name="Lindquist E."/>
            <person name="Lucas S."/>
            <person name="Salamov A."/>
            <person name="McFadden G.I."/>
            <person name="Lane C.E."/>
            <person name="Keeling P.J."/>
            <person name="Gray M.W."/>
            <person name="Grigoriev I.V."/>
            <person name="Archibald J.M."/>
        </authorList>
    </citation>
    <scope>NUCLEOTIDE SEQUENCE</scope>
    <source>
        <strain evidence="3">CCMP2712</strain>
    </source>
</reference>
<dbReference type="Proteomes" id="UP000011087">
    <property type="component" value="Unassembled WGS sequence"/>
</dbReference>
<dbReference type="eggNOG" id="ENOG502T1ED">
    <property type="taxonomic scope" value="Eukaryota"/>
</dbReference>
<name>L1IBX2_GUITC</name>
<evidence type="ECO:0000313" key="1">
    <source>
        <dbReference type="EMBL" id="EKX33597.1"/>
    </source>
</evidence>
<dbReference type="AlphaFoldDB" id="L1IBX2"/>
<dbReference type="KEGG" id="gtt:GUITHDRAFT_61161"/>
<dbReference type="RefSeq" id="XP_005820577.1">
    <property type="nucleotide sequence ID" value="XM_005820520.1"/>
</dbReference>